<dbReference type="Gene3D" id="3.30.70.1230">
    <property type="entry name" value="Nucleotide cyclase"/>
    <property type="match status" value="2"/>
</dbReference>
<gene>
    <name evidence="4" type="ORF">KIPB_000478</name>
</gene>
<dbReference type="SMART" id="SM00044">
    <property type="entry name" value="CYCc"/>
    <property type="match status" value="1"/>
</dbReference>
<dbReference type="PROSITE" id="PS50125">
    <property type="entry name" value="GUANYLATE_CYCLASE_2"/>
    <property type="match status" value="2"/>
</dbReference>
<protein>
    <recommendedName>
        <fullName evidence="3">Guanylate cyclase domain-containing protein</fullName>
    </recommendedName>
</protein>
<feature type="transmembrane region" description="Helical" evidence="2">
    <location>
        <begin position="745"/>
        <end position="765"/>
    </location>
</feature>
<evidence type="ECO:0000256" key="2">
    <source>
        <dbReference type="SAM" id="Phobius"/>
    </source>
</evidence>
<reference evidence="4 5" key="1">
    <citation type="journal article" date="2018" name="PLoS ONE">
        <title>The draft genome of Kipferlia bialata reveals reductive genome evolution in fornicate parasites.</title>
        <authorList>
            <person name="Tanifuji G."/>
            <person name="Takabayashi S."/>
            <person name="Kume K."/>
            <person name="Takagi M."/>
            <person name="Nakayama T."/>
            <person name="Kamikawa R."/>
            <person name="Inagaki Y."/>
            <person name="Hashimoto T."/>
        </authorList>
    </citation>
    <scope>NUCLEOTIDE SEQUENCE [LARGE SCALE GENOMIC DNA]</scope>
    <source>
        <strain evidence="4">NY0173</strain>
    </source>
</reference>
<dbReference type="PANTHER" id="PTHR45655">
    <property type="entry name" value="GUANYLATE CYCLASE SOLUBLE SUBUNIT BETA-2"/>
    <property type="match status" value="1"/>
</dbReference>
<dbReference type="Proteomes" id="UP000265618">
    <property type="component" value="Unassembled WGS sequence"/>
</dbReference>
<sequence>MQPNQSSYAVGGSRGPTPNPGQPLLPDPASPLEVGVPLEQTPLGMLDPMRLSASPGMQYPMGMSLDLWDHSMQGSHSLPPMQAQVYIYSVQAIRGGMGVFHSSLPDSARKYVTQPNLNTPLNTPLNAHPLGSAETGSGEGSATDMLSRSVYTCVGETDGETQRLYNGPGLIRTDPNVVIAFMQCVTSREVVPGAQYIKDLMALMRILDLLAENYPGIDKIKGSDGCMIMRCASRLDMPASDPHCEAARKAYQYDCRQMVQFCLYASLAVAKLSKKGIELSTIAGIRCGISSGSVTGGVLGSYELMYDVFGDTVNTAARLMSLADVWDVLVTDRVATAVTTITDYSASPYAHHSHVHIIHTPPASVHLKGKGVSRLRRLTVAAESLPHMSRFCEVYVDMILKGFDSTTTWKEKIMMQTAMHYPSKRDQERENQHSEASPDHMKAHPYMDDSEHATLRSILRTPWSVIRARFDTVKTQAATRLIASTSRSPSPRSPRAGGIRESSSRPSALSNDPFHRSPSAPALQSGQQPRRLRGITTGSMVARLSPLSGDGSESEDWSVDGPSDESGTSEDESSEDLLDDYDFDAQLWGQKSWALRSGGVPGGKGGRGQSSDILGEMTEGLDSSSRCVSSVARLDNCLLNELEAMDRSVREGTPLKRMVQLVRQRTPGYMAGGSPSDTQSDTSSDASSEGGQDTDVEGVPFRVLIRMAARAMFQVCMLEFVPDYGKNVFVAFSWIAKIQQNHASYYVLGHIQGVVLLALHVYIGLPWVSAPWSPEDALPISIANRIILFVLLLVSLVRIPFMRFTRDIGGAAVGLMLSKQLDQATFSTDGAVDAGQGVLQSEGSGCEGSDASAGSASSDTDSGHDNRAYYADPFKITKMGYRMMMGAVVTMHWAMFLGLCAVVVVCASGMTSHPDLTLTQQSTCNNVMWVAVLLLLLDMYTAYLFAVPHRASILLVAMCLCMVPLGSVAVRANQQLGALVYMLCLVAALGVLQSVLQVVSRVLGTSFMVETAATKVLVSRVASGRFFNSVLVSSMGPVFLRSFASITMSPDQSAKLLSELQVRQITQGLDGCVMLPFLLNPDGNGEGEYTTSLAVQPTHTGRGRVRKKTPTRLHFSRGETRSHRVFKRVTDALFRYGHPSAPPLPWSATMEMEGASESEGESGSEGAADADAGTPEKRVTVEGAPIADTLPDCMCATDAQDTDADAEECVTETPPADTHPLAIAAPCLDIQYASEAEQALMQDADIEFYPLCVYTKLDIAGFTAYCARHGSDVVMLLNIMFTAFDKVVDKYAVSGVVKVKTVGDAYELMRPFTSEELRHSSLADIQSAVAAVTKASQQLLHAAQSVFQSMGVSLSVRCGVGMGPAFAGVLGFLRVSYDIFGAAPSRARAMEFLSPLGRVSVCRQVRCLLSTMSSDTGTGTGCPFTFGAEVKGDGGGVGETLRSVSVDVPSPLSDGERERERLQAAAFAKARRVFDRLHPASQRPQPQWDIEGVHLFHRDTGAPGGESVGYVLLAVTE</sequence>
<feature type="transmembrane region" description="Helical" evidence="2">
    <location>
        <begin position="927"/>
        <end position="946"/>
    </location>
</feature>
<dbReference type="CDD" id="cd07302">
    <property type="entry name" value="CHD"/>
    <property type="match status" value="2"/>
</dbReference>
<name>A0A9K3CMK6_9EUKA</name>
<dbReference type="InterPro" id="IPR001054">
    <property type="entry name" value="A/G_cyclase"/>
</dbReference>
<feature type="domain" description="Guanylate cyclase" evidence="3">
    <location>
        <begin position="285"/>
        <end position="320"/>
    </location>
</feature>
<feature type="transmembrane region" description="Helical" evidence="2">
    <location>
        <begin position="978"/>
        <end position="999"/>
    </location>
</feature>
<keyword evidence="5" id="KW-1185">Reference proteome</keyword>
<keyword evidence="2" id="KW-0812">Transmembrane</keyword>
<feature type="domain" description="Guanylate cyclase" evidence="3">
    <location>
        <begin position="1258"/>
        <end position="1391"/>
    </location>
</feature>
<feature type="compositionally biased region" description="Low complexity" evidence="1">
    <location>
        <begin position="841"/>
        <end position="860"/>
    </location>
</feature>
<feature type="region of interest" description="Disordered" evidence="1">
    <location>
        <begin position="481"/>
        <end position="575"/>
    </location>
</feature>
<dbReference type="GO" id="GO:0004383">
    <property type="term" value="F:guanylate cyclase activity"/>
    <property type="evidence" value="ECO:0007669"/>
    <property type="project" value="TreeGrafter"/>
</dbReference>
<feature type="region of interest" description="Disordered" evidence="1">
    <location>
        <begin position="841"/>
        <end position="862"/>
    </location>
</feature>
<feature type="compositionally biased region" description="Low complexity" evidence="1">
    <location>
        <begin position="674"/>
        <end position="688"/>
    </location>
</feature>
<dbReference type="SUPFAM" id="SSF55073">
    <property type="entry name" value="Nucleotide cyclase"/>
    <property type="match status" value="2"/>
</dbReference>
<feature type="compositionally biased region" description="Low complexity" evidence="1">
    <location>
        <begin position="486"/>
        <end position="495"/>
    </location>
</feature>
<dbReference type="PANTHER" id="PTHR45655:SF13">
    <property type="entry name" value="SOLUBLE GUANYLATE CYCLASE GCY-32-RELATED"/>
    <property type="match status" value="1"/>
</dbReference>
<feature type="region of interest" description="Disordered" evidence="1">
    <location>
        <begin position="594"/>
        <end position="615"/>
    </location>
</feature>
<feature type="region of interest" description="Disordered" evidence="1">
    <location>
        <begin position="117"/>
        <end position="142"/>
    </location>
</feature>
<feature type="compositionally biased region" description="Low complexity" evidence="1">
    <location>
        <begin position="1164"/>
        <end position="1173"/>
    </location>
</feature>
<dbReference type="EMBL" id="BDIP01000054">
    <property type="protein sequence ID" value="GIQ79779.1"/>
    <property type="molecule type" value="Genomic_DNA"/>
</dbReference>
<dbReference type="GO" id="GO:0008074">
    <property type="term" value="C:guanylate cyclase complex, soluble"/>
    <property type="evidence" value="ECO:0007669"/>
    <property type="project" value="TreeGrafter"/>
</dbReference>
<accession>A0A9K3CMK6</accession>
<feature type="compositionally biased region" description="Basic and acidic residues" evidence="1">
    <location>
        <begin position="423"/>
        <end position="446"/>
    </location>
</feature>
<dbReference type="GO" id="GO:0070482">
    <property type="term" value="P:response to oxygen levels"/>
    <property type="evidence" value="ECO:0007669"/>
    <property type="project" value="TreeGrafter"/>
</dbReference>
<feature type="transmembrane region" description="Helical" evidence="2">
    <location>
        <begin position="777"/>
        <end position="797"/>
    </location>
</feature>
<dbReference type="OrthoDB" id="1890790at2759"/>
<evidence type="ECO:0000313" key="5">
    <source>
        <dbReference type="Proteomes" id="UP000265618"/>
    </source>
</evidence>
<dbReference type="GO" id="GO:0019934">
    <property type="term" value="P:cGMP-mediated signaling"/>
    <property type="evidence" value="ECO:0007669"/>
    <property type="project" value="TreeGrafter"/>
</dbReference>
<feature type="compositionally biased region" description="Gly residues" evidence="1">
    <location>
        <begin position="599"/>
        <end position="608"/>
    </location>
</feature>
<dbReference type="Pfam" id="PF00211">
    <property type="entry name" value="Guanylate_cyc"/>
    <property type="match status" value="2"/>
</dbReference>
<dbReference type="InterPro" id="IPR029787">
    <property type="entry name" value="Nucleotide_cyclase"/>
</dbReference>
<evidence type="ECO:0000313" key="4">
    <source>
        <dbReference type="EMBL" id="GIQ79779.1"/>
    </source>
</evidence>
<feature type="transmembrane region" description="Helical" evidence="2">
    <location>
        <begin position="953"/>
        <end position="972"/>
    </location>
</feature>
<feature type="region of interest" description="Disordered" evidence="1">
    <location>
        <begin position="1140"/>
        <end position="1176"/>
    </location>
</feature>
<organism evidence="4 5">
    <name type="scientific">Kipferlia bialata</name>
    <dbReference type="NCBI Taxonomy" id="797122"/>
    <lineage>
        <taxon>Eukaryota</taxon>
        <taxon>Metamonada</taxon>
        <taxon>Carpediemonas-like organisms</taxon>
        <taxon>Kipferlia</taxon>
    </lineage>
</organism>
<feature type="compositionally biased region" description="Pro residues" evidence="1">
    <location>
        <begin position="17"/>
        <end position="29"/>
    </location>
</feature>
<comment type="caution">
    <text evidence="4">The sequence shown here is derived from an EMBL/GenBank/DDBJ whole genome shotgun (WGS) entry which is preliminary data.</text>
</comment>
<evidence type="ECO:0000259" key="3">
    <source>
        <dbReference type="PROSITE" id="PS50125"/>
    </source>
</evidence>
<evidence type="ECO:0000256" key="1">
    <source>
        <dbReference type="SAM" id="MobiDB-lite"/>
    </source>
</evidence>
<keyword evidence="2" id="KW-1133">Transmembrane helix</keyword>
<feature type="region of interest" description="Disordered" evidence="1">
    <location>
        <begin position="1"/>
        <end position="35"/>
    </location>
</feature>
<keyword evidence="2" id="KW-0472">Membrane</keyword>
<feature type="region of interest" description="Disordered" evidence="1">
    <location>
        <begin position="667"/>
        <end position="695"/>
    </location>
</feature>
<feature type="transmembrane region" description="Helical" evidence="2">
    <location>
        <begin position="884"/>
        <end position="907"/>
    </location>
</feature>
<proteinExistence type="predicted"/>
<feature type="region of interest" description="Disordered" evidence="1">
    <location>
        <begin position="421"/>
        <end position="446"/>
    </location>
</feature>